<feature type="binding site" evidence="11">
    <location>
        <position position="109"/>
    </location>
    <ligand>
        <name>substrate</name>
    </ligand>
</feature>
<evidence type="ECO:0000256" key="2">
    <source>
        <dbReference type="ARBA" id="ARBA00007905"/>
    </source>
</evidence>
<evidence type="ECO:0000256" key="3">
    <source>
        <dbReference type="ARBA" id="ARBA00012845"/>
    </source>
</evidence>
<comment type="catalytic activity">
    <reaction evidence="9">
        <text>xylitol + NAD(+) = D-xylose + NADH + H(+)</text>
        <dbReference type="Rhea" id="RHEA:27441"/>
        <dbReference type="ChEBI" id="CHEBI:15378"/>
        <dbReference type="ChEBI" id="CHEBI:17151"/>
        <dbReference type="ChEBI" id="CHEBI:53455"/>
        <dbReference type="ChEBI" id="CHEBI:57540"/>
        <dbReference type="ChEBI" id="CHEBI:57945"/>
        <dbReference type="EC" id="1.1.1.307"/>
    </reaction>
</comment>
<feature type="active site" description="Proton donor" evidence="10">
    <location>
        <position position="51"/>
    </location>
</feature>
<dbReference type="PROSITE" id="PS00062">
    <property type="entry name" value="ALDOKETO_REDUCTASE_2"/>
    <property type="match status" value="1"/>
</dbReference>
<dbReference type="InterPro" id="IPR023210">
    <property type="entry name" value="NADP_OxRdtase_dom"/>
</dbReference>
<evidence type="ECO:0000256" key="1">
    <source>
        <dbReference type="ARBA" id="ARBA00004722"/>
    </source>
</evidence>
<evidence type="ECO:0000256" key="4">
    <source>
        <dbReference type="ARBA" id="ARBA00022629"/>
    </source>
</evidence>
<evidence type="ECO:0000256" key="6">
    <source>
        <dbReference type="ARBA" id="ARBA00023027"/>
    </source>
</evidence>
<keyword evidence="4" id="KW-0119">Carbohydrate metabolism</keyword>
<dbReference type="InterPro" id="IPR020471">
    <property type="entry name" value="AKR"/>
</dbReference>
<evidence type="ECO:0000256" key="12">
    <source>
        <dbReference type="PIRSR" id="PIRSR000097-3"/>
    </source>
</evidence>
<name>A0A2B7Z2V9_POLH7</name>
<dbReference type="PRINTS" id="PR00069">
    <property type="entry name" value="ALDKETRDTASE"/>
</dbReference>
<evidence type="ECO:0000256" key="10">
    <source>
        <dbReference type="PIRSR" id="PIRSR000097-1"/>
    </source>
</evidence>
<dbReference type="OrthoDB" id="416253at2759"/>
<proteinExistence type="inferred from homology"/>
<comment type="function">
    <text evidence="7">Catalyzes the initial reaction in the xylose utilization pathway by reducing D-xylose into xylitol. Xylose is a major component of hemicelluloses such as xylan. Most fungi utilize D-xylose via three enzymatic reactions, xylose reductase (XR), xylitol dehydrogenase (XDH), and xylulokinase, to form xylulose 5-phosphate, which enters pentose phosphate pathway.</text>
</comment>
<gene>
    <name evidence="14" type="ORF">AJ80_00870</name>
</gene>
<comment type="catalytic activity">
    <reaction evidence="8">
        <text>xylitol + NADP(+) = D-xylose + NADPH + H(+)</text>
        <dbReference type="Rhea" id="RHEA:27445"/>
        <dbReference type="ChEBI" id="CHEBI:15378"/>
        <dbReference type="ChEBI" id="CHEBI:17151"/>
        <dbReference type="ChEBI" id="CHEBI:53455"/>
        <dbReference type="ChEBI" id="CHEBI:57783"/>
        <dbReference type="ChEBI" id="CHEBI:58349"/>
        <dbReference type="EC" id="1.1.1.307"/>
    </reaction>
</comment>
<dbReference type="AlphaFoldDB" id="A0A2B7Z2V9"/>
<feature type="site" description="Lowers pKa of active site Tyr" evidence="12">
    <location>
        <position position="76"/>
    </location>
</feature>
<evidence type="ECO:0000259" key="13">
    <source>
        <dbReference type="Pfam" id="PF00248"/>
    </source>
</evidence>
<dbReference type="Proteomes" id="UP000224634">
    <property type="component" value="Unassembled WGS sequence"/>
</dbReference>
<accession>A0A2B7Z2V9</accession>
<dbReference type="SUPFAM" id="SSF51430">
    <property type="entry name" value="NAD(P)-linked oxidoreductase"/>
    <property type="match status" value="1"/>
</dbReference>
<dbReference type="PANTHER" id="PTHR11732">
    <property type="entry name" value="ALDO/KETO REDUCTASE"/>
    <property type="match status" value="1"/>
</dbReference>
<dbReference type="PROSITE" id="PS00798">
    <property type="entry name" value="ALDOKETO_REDUCTASE_1"/>
    <property type="match status" value="1"/>
</dbReference>
<protein>
    <recommendedName>
        <fullName evidence="3">D-xylose reductase [NAD(P)H]</fullName>
        <ecNumber evidence="3">1.1.1.307</ecNumber>
    </recommendedName>
</protein>
<dbReference type="PIRSF" id="PIRSF000097">
    <property type="entry name" value="AKR"/>
    <property type="match status" value="1"/>
</dbReference>
<dbReference type="STRING" id="1447883.A0A2B7Z2V9"/>
<evidence type="ECO:0000256" key="7">
    <source>
        <dbReference type="ARBA" id="ARBA00025065"/>
    </source>
</evidence>
<sequence length="314" mass="35310">MAPRDTKFKLNTGAEIPAIGFGTWQDPQAQEKAVLTALEAGFRHIDTAAVYETEEAVGSAIKKSGIPRSQLFITTKLWNSKHHPDDVESALNDSLRKLGVDYVDLYLMHWPVAFARGEELFPQDEQGKPRIEKVGYVETYEAMEKVYKSGKTKAIGISNFSRSELQDLLHKTSVVPAVHQLELHPWLQQREFVDFMKSKGIHVTQYSSLGNQNEVYTGREKLGRLIEDPVLVKVGEKYGKSGAQVALAWGIASGHSVLVKSKTPKRIRENFESDFELKPEDVQTINGIDKKARFNDSSEEFGYDFFMGLDGKTK</sequence>
<evidence type="ECO:0000313" key="14">
    <source>
        <dbReference type="EMBL" id="PGH27392.1"/>
    </source>
</evidence>
<keyword evidence="6" id="KW-0520">NAD</keyword>
<dbReference type="CDD" id="cd19071">
    <property type="entry name" value="AKR_AKR1-5-like"/>
    <property type="match status" value="1"/>
</dbReference>
<dbReference type="EC" id="1.1.1.307" evidence="3"/>
<dbReference type="PROSITE" id="PS50890">
    <property type="entry name" value="PUA"/>
    <property type="match status" value="1"/>
</dbReference>
<evidence type="ECO:0000313" key="15">
    <source>
        <dbReference type="Proteomes" id="UP000224634"/>
    </source>
</evidence>
<dbReference type="GO" id="GO:0042732">
    <property type="term" value="P:D-xylose metabolic process"/>
    <property type="evidence" value="ECO:0007669"/>
    <property type="project" value="UniProtKB-KW"/>
</dbReference>
<dbReference type="InterPro" id="IPR036812">
    <property type="entry name" value="NAD(P)_OxRdtase_dom_sf"/>
</dbReference>
<dbReference type="FunFam" id="3.20.20.100:FF:000007">
    <property type="entry name" value="NAD(P)H-dependent D-xylose reductase xyl1"/>
    <property type="match status" value="1"/>
</dbReference>
<dbReference type="Pfam" id="PF00248">
    <property type="entry name" value="Aldo_ket_red"/>
    <property type="match status" value="1"/>
</dbReference>
<evidence type="ECO:0000256" key="5">
    <source>
        <dbReference type="ARBA" id="ARBA00023002"/>
    </source>
</evidence>
<organism evidence="14 15">
    <name type="scientific">Polytolypa hystricis (strain UAMH7299)</name>
    <dbReference type="NCBI Taxonomy" id="1447883"/>
    <lineage>
        <taxon>Eukaryota</taxon>
        <taxon>Fungi</taxon>
        <taxon>Dikarya</taxon>
        <taxon>Ascomycota</taxon>
        <taxon>Pezizomycotina</taxon>
        <taxon>Eurotiomycetes</taxon>
        <taxon>Eurotiomycetidae</taxon>
        <taxon>Onygenales</taxon>
        <taxon>Onygenales incertae sedis</taxon>
        <taxon>Polytolypa</taxon>
    </lineage>
</organism>
<comment type="caution">
    <text evidence="14">The sequence shown here is derived from an EMBL/GenBank/DDBJ whole genome shotgun (WGS) entry which is preliminary data.</text>
</comment>
<keyword evidence="15" id="KW-1185">Reference proteome</keyword>
<comment type="similarity">
    <text evidence="2">Belongs to the aldo/keto reductase family.</text>
</comment>
<keyword evidence="5" id="KW-0560">Oxidoreductase</keyword>
<feature type="domain" description="NADP-dependent oxidoreductase" evidence="13">
    <location>
        <begin position="19"/>
        <end position="289"/>
    </location>
</feature>
<dbReference type="Gene3D" id="3.20.20.100">
    <property type="entry name" value="NADP-dependent oxidoreductase domain"/>
    <property type="match status" value="1"/>
</dbReference>
<dbReference type="InterPro" id="IPR018170">
    <property type="entry name" value="Aldo/ket_reductase_CS"/>
</dbReference>
<evidence type="ECO:0000256" key="11">
    <source>
        <dbReference type="PIRSR" id="PIRSR000097-2"/>
    </source>
</evidence>
<dbReference type="GO" id="GO:0016491">
    <property type="term" value="F:oxidoreductase activity"/>
    <property type="evidence" value="ECO:0007669"/>
    <property type="project" value="UniProtKB-KW"/>
</dbReference>
<reference evidence="14 15" key="1">
    <citation type="submission" date="2017-10" db="EMBL/GenBank/DDBJ databases">
        <title>Comparative genomics in systemic dimorphic fungi from Ajellomycetaceae.</title>
        <authorList>
            <person name="Munoz J.F."/>
            <person name="Mcewen J.G."/>
            <person name="Clay O.K."/>
            <person name="Cuomo C.A."/>
        </authorList>
    </citation>
    <scope>NUCLEOTIDE SEQUENCE [LARGE SCALE GENOMIC DNA]</scope>
    <source>
        <strain evidence="14 15">UAMH7299</strain>
    </source>
</reference>
<comment type="pathway">
    <text evidence="1">Carbohydrate metabolism; D-xylose degradation.</text>
</comment>
<evidence type="ECO:0000256" key="8">
    <source>
        <dbReference type="ARBA" id="ARBA00047534"/>
    </source>
</evidence>
<evidence type="ECO:0000256" key="9">
    <source>
        <dbReference type="ARBA" id="ARBA00049485"/>
    </source>
</evidence>
<keyword evidence="4" id="KW-0859">Xylose metabolism</keyword>
<dbReference type="EMBL" id="PDNA01000007">
    <property type="protein sequence ID" value="PGH27392.1"/>
    <property type="molecule type" value="Genomic_DNA"/>
</dbReference>